<dbReference type="InterPro" id="IPR001647">
    <property type="entry name" value="HTH_TetR"/>
</dbReference>
<proteinExistence type="predicted"/>
<dbReference type="Proteomes" id="UP000191116">
    <property type="component" value="Unassembled WGS sequence"/>
</dbReference>
<dbReference type="PANTHER" id="PTHR43479">
    <property type="entry name" value="ACREF/ENVCD OPERON REPRESSOR-RELATED"/>
    <property type="match status" value="1"/>
</dbReference>
<keyword evidence="1 2" id="KW-0238">DNA-binding</keyword>
<evidence type="ECO:0000256" key="2">
    <source>
        <dbReference type="PROSITE-ProRule" id="PRU00335"/>
    </source>
</evidence>
<evidence type="ECO:0000256" key="1">
    <source>
        <dbReference type="ARBA" id="ARBA00023125"/>
    </source>
</evidence>
<evidence type="ECO:0000313" key="5">
    <source>
        <dbReference type="Proteomes" id="UP000191116"/>
    </source>
</evidence>
<dbReference type="GO" id="GO:0003677">
    <property type="term" value="F:DNA binding"/>
    <property type="evidence" value="ECO:0007669"/>
    <property type="project" value="UniProtKB-UniRule"/>
</dbReference>
<dbReference type="PANTHER" id="PTHR43479:SF11">
    <property type="entry name" value="ACREF_ENVCD OPERON REPRESSOR-RELATED"/>
    <property type="match status" value="1"/>
</dbReference>
<dbReference type="EMBL" id="FUWP01000006">
    <property type="protein sequence ID" value="SKA29316.1"/>
    <property type="molecule type" value="Genomic_DNA"/>
</dbReference>
<protein>
    <submittedName>
        <fullName evidence="4">Transcriptional regulator BetI</fullName>
    </submittedName>
</protein>
<organism evidence="4 5">
    <name type="scientific">Photobacterium toruni</name>
    <dbReference type="NCBI Taxonomy" id="1935446"/>
    <lineage>
        <taxon>Bacteria</taxon>
        <taxon>Pseudomonadati</taxon>
        <taxon>Pseudomonadota</taxon>
        <taxon>Gammaproteobacteria</taxon>
        <taxon>Vibrionales</taxon>
        <taxon>Vibrionaceae</taxon>
        <taxon>Photobacterium</taxon>
    </lineage>
</organism>
<accession>A0A1T4SME3</accession>
<dbReference type="AlphaFoldDB" id="A0A1T4SME3"/>
<dbReference type="InterPro" id="IPR050624">
    <property type="entry name" value="HTH-type_Tx_Regulator"/>
</dbReference>
<gene>
    <name evidence="4" type="ORF">CZ814_01652</name>
</gene>
<dbReference type="Gene3D" id="1.10.357.10">
    <property type="entry name" value="Tetracycline Repressor, domain 2"/>
    <property type="match status" value="1"/>
</dbReference>
<dbReference type="InterPro" id="IPR009057">
    <property type="entry name" value="Homeodomain-like_sf"/>
</dbReference>
<dbReference type="SUPFAM" id="SSF46689">
    <property type="entry name" value="Homeodomain-like"/>
    <property type="match status" value="1"/>
</dbReference>
<evidence type="ECO:0000313" key="4">
    <source>
        <dbReference type="EMBL" id="SKA29316.1"/>
    </source>
</evidence>
<dbReference type="OrthoDB" id="325065at2"/>
<reference evidence="4 5" key="1">
    <citation type="submission" date="2017-02" db="EMBL/GenBank/DDBJ databases">
        <authorList>
            <person name="Peterson S.W."/>
        </authorList>
    </citation>
    <scope>NUCLEOTIDE SEQUENCE [LARGE SCALE GENOMIC DNA]</scope>
    <source>
        <strain evidence="4 5">CECT 9189</strain>
    </source>
</reference>
<feature type="DNA-binding region" description="H-T-H motif" evidence="2">
    <location>
        <begin position="30"/>
        <end position="49"/>
    </location>
</feature>
<sequence>MKKESMEQKLERIHTAAILLIENRDINKISIYDISREAGIASSTIYHHYPKVEAIFEHLMTTVFKDFDNVLHNAIIPSKVHSWPDINRMIESAFIDFYRKNKLVQKLLLSQHIFTSIRHADLENDTRLGVIVDSIYREYFDIPQQPPHINIFTVSLQLADRVYSLDYRKLGDISDEMAEEAIRATEAYLSLYLPHFIKNKN</sequence>
<name>A0A1T4SME3_9GAMM</name>
<dbReference type="RefSeq" id="WP_080174500.1">
    <property type="nucleotide sequence ID" value="NZ_AP024854.1"/>
</dbReference>
<dbReference type="Pfam" id="PF00440">
    <property type="entry name" value="TetR_N"/>
    <property type="match status" value="1"/>
</dbReference>
<dbReference type="PROSITE" id="PS50977">
    <property type="entry name" value="HTH_TETR_2"/>
    <property type="match status" value="1"/>
</dbReference>
<evidence type="ECO:0000259" key="3">
    <source>
        <dbReference type="PROSITE" id="PS50977"/>
    </source>
</evidence>
<feature type="domain" description="HTH tetR-type" evidence="3">
    <location>
        <begin position="7"/>
        <end position="67"/>
    </location>
</feature>